<reference evidence="2 3" key="1">
    <citation type="journal article" date="2013" name="PLoS Genet.">
        <title>The genome and development-dependent transcriptomes of Pyronema confluens: a window into fungal evolution.</title>
        <authorList>
            <person name="Traeger S."/>
            <person name="Altegoer F."/>
            <person name="Freitag M."/>
            <person name="Gabaldon T."/>
            <person name="Kempken F."/>
            <person name="Kumar A."/>
            <person name="Marcet-Houben M."/>
            <person name="Poggeler S."/>
            <person name="Stajich J.E."/>
            <person name="Nowrousian M."/>
        </authorList>
    </citation>
    <scope>NUCLEOTIDE SEQUENCE [LARGE SCALE GENOMIC DNA]</scope>
    <source>
        <strain evidence="3">CBS 100304</strain>
        <tissue evidence="2">Vegetative mycelium</tissue>
    </source>
</reference>
<proteinExistence type="predicted"/>
<protein>
    <submittedName>
        <fullName evidence="2">Uncharacterized protein</fullName>
    </submittedName>
</protein>
<evidence type="ECO:0000313" key="2">
    <source>
        <dbReference type="EMBL" id="CCX32932.1"/>
    </source>
</evidence>
<evidence type="ECO:0000313" key="3">
    <source>
        <dbReference type="Proteomes" id="UP000018144"/>
    </source>
</evidence>
<feature type="region of interest" description="Disordered" evidence="1">
    <location>
        <begin position="1"/>
        <end position="23"/>
    </location>
</feature>
<name>U4LMX4_PYROM</name>
<accession>U4LMX4</accession>
<evidence type="ECO:0000256" key="1">
    <source>
        <dbReference type="SAM" id="MobiDB-lite"/>
    </source>
</evidence>
<dbReference type="Proteomes" id="UP000018144">
    <property type="component" value="Unassembled WGS sequence"/>
</dbReference>
<organism evidence="2 3">
    <name type="scientific">Pyronema omphalodes (strain CBS 100304)</name>
    <name type="common">Pyronema confluens</name>
    <dbReference type="NCBI Taxonomy" id="1076935"/>
    <lineage>
        <taxon>Eukaryota</taxon>
        <taxon>Fungi</taxon>
        <taxon>Dikarya</taxon>
        <taxon>Ascomycota</taxon>
        <taxon>Pezizomycotina</taxon>
        <taxon>Pezizomycetes</taxon>
        <taxon>Pezizales</taxon>
        <taxon>Pyronemataceae</taxon>
        <taxon>Pyronema</taxon>
    </lineage>
</organism>
<gene>
    <name evidence="2" type="ORF">PCON_13787</name>
</gene>
<keyword evidence="3" id="KW-1185">Reference proteome</keyword>
<sequence length="23" mass="2825">MDTMVMQRMQQDNSKSFEHRLVI</sequence>
<dbReference type="EMBL" id="HF935934">
    <property type="protein sequence ID" value="CCX32932.1"/>
    <property type="molecule type" value="Genomic_DNA"/>
</dbReference>
<dbReference type="AlphaFoldDB" id="U4LMX4"/>